<dbReference type="Gene3D" id="3.60.60.10">
    <property type="entry name" value="Penicillin V Acylase, Chain A"/>
    <property type="match status" value="1"/>
</dbReference>
<organism evidence="3">
    <name type="scientific">Schlesneria paludicola</name>
    <dbReference type="NCBI Taxonomy" id="360056"/>
    <lineage>
        <taxon>Bacteria</taxon>
        <taxon>Pseudomonadati</taxon>
        <taxon>Planctomycetota</taxon>
        <taxon>Planctomycetia</taxon>
        <taxon>Planctomycetales</taxon>
        <taxon>Planctomycetaceae</taxon>
        <taxon>Schlesneria</taxon>
    </lineage>
</organism>
<reference evidence="3" key="1">
    <citation type="journal article" date="2020" name="mSystems">
        <title>Genome- and Community-Level Interaction Insights into Carbon Utilization and Element Cycling Functions of Hydrothermarchaeota in Hydrothermal Sediment.</title>
        <authorList>
            <person name="Zhou Z."/>
            <person name="Liu Y."/>
            <person name="Xu W."/>
            <person name="Pan J."/>
            <person name="Luo Z.H."/>
            <person name="Li M."/>
        </authorList>
    </citation>
    <scope>NUCLEOTIDE SEQUENCE [LARGE SCALE GENOMIC DNA]</scope>
    <source>
        <strain evidence="3">SpSt-339</strain>
    </source>
</reference>
<dbReference type="PANTHER" id="PTHR34180">
    <property type="entry name" value="PEPTIDASE C45"/>
    <property type="match status" value="1"/>
</dbReference>
<dbReference type="Gene3D" id="1.10.10.2120">
    <property type="match status" value="1"/>
</dbReference>
<feature type="domain" description="Peptidase C45 hydrolase" evidence="2">
    <location>
        <begin position="126"/>
        <end position="345"/>
    </location>
</feature>
<protein>
    <submittedName>
        <fullName evidence="3">Peptidase C45</fullName>
    </submittedName>
</protein>
<dbReference type="NCBIfam" id="NF040521">
    <property type="entry name" value="C45_proenzyme"/>
    <property type="match status" value="1"/>
</dbReference>
<sequence>MKSNSPPRRFPELCVSGTPYEIGRQIGEGAREQIRGFCAMALERVNKTVAVSRSSAYRVASDSMAWVERYAPDQLEELRGMASAAGVTLDDILLLQIRNQLQPDDAGGCTSLSLAPLSLATRSTVGRIVAQNWDNDPALDPFTLVLTRRPTGKPAFTTITQAGLIAYIGFNEAGMGLCLNTLPAPSRKLGVPHYCIVRRLLETRSLAEAIETVSRAERAIPANIMLSTPEGPADLEATLEGVHVLRDATQVLHTNHCLHPELAAVNRQFPELIQSRPRLARMEALLRGVGSNPTLEEIAGVLRDHDGYPASICRHANADPRHGFWQTVFSVIIQPESQQMHATRGTPCDRPYETYRAPR</sequence>
<gene>
    <name evidence="3" type="ORF">ENQ76_03380</name>
</gene>
<evidence type="ECO:0000313" key="3">
    <source>
        <dbReference type="EMBL" id="HEN14497.1"/>
    </source>
</evidence>
<dbReference type="InterPro" id="IPR047801">
    <property type="entry name" value="Peptidase_C45"/>
</dbReference>
<dbReference type="InterPro" id="IPR047794">
    <property type="entry name" value="C45_proenzyme-like"/>
</dbReference>
<dbReference type="PANTHER" id="PTHR34180:SF1">
    <property type="entry name" value="BETA-ALANYL-DOPAMINE_CARCININE HYDROLASE"/>
    <property type="match status" value="1"/>
</dbReference>
<dbReference type="EMBL" id="DSOK01000106">
    <property type="protein sequence ID" value="HEN14497.1"/>
    <property type="molecule type" value="Genomic_DNA"/>
</dbReference>
<proteinExistence type="predicted"/>
<dbReference type="Pfam" id="PF03417">
    <property type="entry name" value="AAT"/>
    <property type="match status" value="1"/>
</dbReference>
<comment type="caution">
    <text evidence="3">The sequence shown here is derived from an EMBL/GenBank/DDBJ whole genome shotgun (WGS) entry which is preliminary data.</text>
</comment>
<evidence type="ECO:0000256" key="1">
    <source>
        <dbReference type="SAM" id="MobiDB-lite"/>
    </source>
</evidence>
<feature type="region of interest" description="Disordered" evidence="1">
    <location>
        <begin position="338"/>
        <end position="359"/>
    </location>
</feature>
<evidence type="ECO:0000259" key="2">
    <source>
        <dbReference type="Pfam" id="PF03417"/>
    </source>
</evidence>
<name>A0A7C2PFU7_9PLAN</name>
<accession>A0A7C2PFU7</accession>
<dbReference type="AlphaFoldDB" id="A0A7C2PFU7"/>
<dbReference type="InterPro" id="IPR005079">
    <property type="entry name" value="Peptidase_C45_hydrolase"/>
</dbReference>